<dbReference type="Proteomes" id="UP001165064">
    <property type="component" value="Unassembled WGS sequence"/>
</dbReference>
<protein>
    <submittedName>
        <fullName evidence="1">Unnamed protein product</fullName>
    </submittedName>
</protein>
<reference evidence="1" key="1">
    <citation type="submission" date="2023-04" db="EMBL/GenBank/DDBJ databases">
        <title>Ambrosiozyma monospora NBRC 10751.</title>
        <authorList>
            <person name="Ichikawa N."/>
            <person name="Sato H."/>
            <person name="Tonouchi N."/>
        </authorList>
    </citation>
    <scope>NUCLEOTIDE SEQUENCE</scope>
    <source>
        <strain evidence="1">NBRC 10751</strain>
    </source>
</reference>
<evidence type="ECO:0000313" key="2">
    <source>
        <dbReference type="Proteomes" id="UP001165064"/>
    </source>
</evidence>
<dbReference type="EMBL" id="BSXS01007216">
    <property type="protein sequence ID" value="GME87887.1"/>
    <property type="molecule type" value="Genomic_DNA"/>
</dbReference>
<sequence length="155" mass="18142">MRKGGRRSKAKNGKTEFNEAKPWKHHNDAKSLTKEEKKRYEGVWASNRGKYVPTEIPGYTDLVHGLVVREVWKRSKLEDEQLSRVWLLLKKGKEDDGFLNKLEFIVGLWLIDQCLYGKKLPVTISREVWISASDFGDIEPQKAKKRDKLIKFTRK</sequence>
<evidence type="ECO:0000313" key="1">
    <source>
        <dbReference type="EMBL" id="GME87887.1"/>
    </source>
</evidence>
<keyword evidence="2" id="KW-1185">Reference proteome</keyword>
<comment type="caution">
    <text evidence="1">The sequence shown here is derived from an EMBL/GenBank/DDBJ whole genome shotgun (WGS) entry which is preliminary data.</text>
</comment>
<proteinExistence type="predicted"/>
<organism evidence="1 2">
    <name type="scientific">Ambrosiozyma monospora</name>
    <name type="common">Yeast</name>
    <name type="synonym">Endomycopsis monosporus</name>
    <dbReference type="NCBI Taxonomy" id="43982"/>
    <lineage>
        <taxon>Eukaryota</taxon>
        <taxon>Fungi</taxon>
        <taxon>Dikarya</taxon>
        <taxon>Ascomycota</taxon>
        <taxon>Saccharomycotina</taxon>
        <taxon>Pichiomycetes</taxon>
        <taxon>Pichiales</taxon>
        <taxon>Pichiaceae</taxon>
        <taxon>Ambrosiozyma</taxon>
    </lineage>
</organism>
<gene>
    <name evidence="1" type="ORF">Amon02_000827500</name>
</gene>
<name>A0ACB5TG65_AMBMO</name>
<accession>A0ACB5TG65</accession>